<keyword evidence="4" id="KW-0552">Olfaction</keyword>
<sequence length="332" mass="37031">MFIKLIPQQSLIERQNVSSSSCGKDAVKNSSCVTTFMMMGLSDQPKLQVLLFVLFLCIYIVALVGNLAIIAAILSYPKLHTPMYFFLFHLAIVDIICTSTIIPKMLGNIATVSKSISYSGCIAQLYSFTWCLGAEMVLFTVMAYDRYVAICHPLHYTLMLSKKVCMCLSTAVILIAISNSWVHTGLIMRLTFCGPNGINHFFCEIPPLLALSCSPVKINEVWVFTADIFLAMGDFLLTCLSYCFIVRAILKIKTSEGKKKAFSTCSSHLIVVSLYYSTVIYTYIRPASSYSFNRDKVVAALYTLVTPTLNPIVYTLRNKDVKAALKKVFFVT</sequence>
<dbReference type="PANTHER" id="PTHR26452">
    <property type="entry name" value="OLFACTORY RECEPTOR"/>
    <property type="match status" value="1"/>
</dbReference>
<evidence type="ECO:0000256" key="7">
    <source>
        <dbReference type="ARBA" id="ARBA00023136"/>
    </source>
</evidence>
<evidence type="ECO:0000313" key="12">
    <source>
        <dbReference type="Proteomes" id="UP000694871"/>
    </source>
</evidence>
<dbReference type="CDD" id="cd15232">
    <property type="entry name" value="7tmA_OR13-like"/>
    <property type="match status" value="1"/>
</dbReference>
<dbReference type="InterPro" id="IPR000276">
    <property type="entry name" value="GPCR_Rhodpsn"/>
</dbReference>
<evidence type="ECO:0000259" key="11">
    <source>
        <dbReference type="PROSITE" id="PS50262"/>
    </source>
</evidence>
<gene>
    <name evidence="13" type="primary">LOC107113681</name>
</gene>
<keyword evidence="7 10" id="KW-0472">Membrane</keyword>
<feature type="transmembrane region" description="Helical" evidence="10">
    <location>
        <begin position="296"/>
        <end position="316"/>
    </location>
</feature>
<evidence type="ECO:0000256" key="6">
    <source>
        <dbReference type="ARBA" id="ARBA00023040"/>
    </source>
</evidence>
<dbReference type="Gene3D" id="1.20.1070.10">
    <property type="entry name" value="Rhodopsin 7-helix transmembrane proteins"/>
    <property type="match status" value="1"/>
</dbReference>
<dbReference type="GeneID" id="107113681"/>
<dbReference type="SUPFAM" id="SSF81321">
    <property type="entry name" value="Family A G protein-coupled receptor-like"/>
    <property type="match status" value="1"/>
</dbReference>
<evidence type="ECO:0000256" key="10">
    <source>
        <dbReference type="SAM" id="Phobius"/>
    </source>
</evidence>
<feature type="transmembrane region" description="Helical" evidence="10">
    <location>
        <begin position="228"/>
        <end position="250"/>
    </location>
</feature>
<comment type="subcellular location">
    <subcellularLocation>
        <location evidence="1">Cell membrane</location>
        <topology evidence="1">Multi-pass membrane protein</topology>
    </subcellularLocation>
</comment>
<keyword evidence="8" id="KW-0675">Receptor</keyword>
<keyword evidence="9" id="KW-0807">Transducer</keyword>
<dbReference type="InterPro" id="IPR000725">
    <property type="entry name" value="Olfact_rcpt"/>
</dbReference>
<feature type="transmembrane region" description="Helical" evidence="10">
    <location>
        <begin position="47"/>
        <end position="76"/>
    </location>
</feature>
<dbReference type="PROSITE" id="PS50262">
    <property type="entry name" value="G_PROTEIN_RECEP_F1_2"/>
    <property type="match status" value="1"/>
</dbReference>
<dbReference type="InterPro" id="IPR050516">
    <property type="entry name" value="Olfactory_GPCR"/>
</dbReference>
<evidence type="ECO:0000256" key="1">
    <source>
        <dbReference type="ARBA" id="ARBA00004651"/>
    </source>
</evidence>
<evidence type="ECO:0000256" key="8">
    <source>
        <dbReference type="ARBA" id="ARBA00023170"/>
    </source>
</evidence>
<evidence type="ECO:0000256" key="2">
    <source>
        <dbReference type="ARBA" id="ARBA00022475"/>
    </source>
</evidence>
<dbReference type="Proteomes" id="UP000694871">
    <property type="component" value="Unplaced"/>
</dbReference>
<evidence type="ECO:0000313" key="13">
    <source>
        <dbReference type="RefSeq" id="XP_015270520.1"/>
    </source>
</evidence>
<proteinExistence type="predicted"/>
<evidence type="ECO:0000256" key="3">
    <source>
        <dbReference type="ARBA" id="ARBA00022692"/>
    </source>
</evidence>
<keyword evidence="12" id="KW-1185">Reference proteome</keyword>
<keyword evidence="4" id="KW-0716">Sensory transduction</keyword>
<dbReference type="InterPro" id="IPR017452">
    <property type="entry name" value="GPCR_Rhodpsn_7TM"/>
</dbReference>
<protein>
    <submittedName>
        <fullName evidence="13">Olfactory receptor 13G1-like</fullName>
    </submittedName>
</protein>
<feature type="domain" description="G-protein coupled receptors family 1 profile" evidence="11">
    <location>
        <begin position="65"/>
        <end position="314"/>
    </location>
</feature>
<accession>A0ABM1K9Y3</accession>
<evidence type="ECO:0000256" key="4">
    <source>
        <dbReference type="ARBA" id="ARBA00022725"/>
    </source>
</evidence>
<feature type="transmembrane region" description="Helical" evidence="10">
    <location>
        <begin position="83"/>
        <end position="102"/>
    </location>
</feature>
<keyword evidence="3 10" id="KW-0812">Transmembrane</keyword>
<feature type="transmembrane region" description="Helical" evidence="10">
    <location>
        <begin position="122"/>
        <end position="144"/>
    </location>
</feature>
<dbReference type="PRINTS" id="PR00237">
    <property type="entry name" value="GPCRRHODOPSN"/>
</dbReference>
<evidence type="ECO:0000256" key="9">
    <source>
        <dbReference type="ARBA" id="ARBA00023224"/>
    </source>
</evidence>
<reference evidence="13" key="1">
    <citation type="submission" date="2025-08" db="UniProtKB">
        <authorList>
            <consortium name="RefSeq"/>
        </authorList>
    </citation>
    <scope>IDENTIFICATION</scope>
</reference>
<dbReference type="RefSeq" id="XP_015270520.1">
    <property type="nucleotide sequence ID" value="XM_015415034.1"/>
</dbReference>
<dbReference type="Pfam" id="PF13853">
    <property type="entry name" value="7tm_4"/>
    <property type="match status" value="1"/>
</dbReference>
<evidence type="ECO:0000256" key="5">
    <source>
        <dbReference type="ARBA" id="ARBA00022989"/>
    </source>
</evidence>
<feature type="transmembrane region" description="Helical" evidence="10">
    <location>
        <begin position="262"/>
        <end position="284"/>
    </location>
</feature>
<feature type="transmembrane region" description="Helical" evidence="10">
    <location>
        <begin position="164"/>
        <end position="182"/>
    </location>
</feature>
<name>A0ABM1K9Y3_GEKJA</name>
<keyword evidence="6" id="KW-0297">G-protein coupled receptor</keyword>
<keyword evidence="2" id="KW-1003">Cell membrane</keyword>
<organism evidence="12 13">
    <name type="scientific">Gekko japonicus</name>
    <name type="common">Schlegel's Japanese gecko</name>
    <dbReference type="NCBI Taxonomy" id="146911"/>
    <lineage>
        <taxon>Eukaryota</taxon>
        <taxon>Metazoa</taxon>
        <taxon>Chordata</taxon>
        <taxon>Craniata</taxon>
        <taxon>Vertebrata</taxon>
        <taxon>Euteleostomi</taxon>
        <taxon>Lepidosauria</taxon>
        <taxon>Squamata</taxon>
        <taxon>Bifurcata</taxon>
        <taxon>Gekkota</taxon>
        <taxon>Gekkonidae</taxon>
        <taxon>Gekkoninae</taxon>
        <taxon>Gekko</taxon>
    </lineage>
</organism>
<dbReference type="PRINTS" id="PR00245">
    <property type="entry name" value="OLFACTORYR"/>
</dbReference>
<keyword evidence="5 10" id="KW-1133">Transmembrane helix</keyword>